<keyword evidence="2" id="KW-0238">DNA-binding</keyword>
<feature type="transmembrane region" description="Helical" evidence="4">
    <location>
        <begin position="302"/>
        <end position="321"/>
    </location>
</feature>
<dbReference type="PANTHER" id="PTHR44688:SF16">
    <property type="entry name" value="DNA-BINDING TRANSCRIPTIONAL ACTIVATOR DEVR_DOSR"/>
    <property type="match status" value="1"/>
</dbReference>
<evidence type="ECO:0000313" key="7">
    <source>
        <dbReference type="Proteomes" id="UP000472380"/>
    </source>
</evidence>
<evidence type="ECO:0000256" key="2">
    <source>
        <dbReference type="ARBA" id="ARBA00023125"/>
    </source>
</evidence>
<feature type="domain" description="HTH luxR-type" evidence="5">
    <location>
        <begin position="435"/>
        <end position="500"/>
    </location>
</feature>
<dbReference type="SMART" id="SM00421">
    <property type="entry name" value="HTH_LUXR"/>
    <property type="match status" value="1"/>
</dbReference>
<dbReference type="SUPFAM" id="SSF46894">
    <property type="entry name" value="C-terminal effector domain of the bipartite response regulators"/>
    <property type="match status" value="1"/>
</dbReference>
<dbReference type="InterPro" id="IPR000792">
    <property type="entry name" value="Tscrpt_reg_LuxR_C"/>
</dbReference>
<evidence type="ECO:0000256" key="4">
    <source>
        <dbReference type="SAM" id="Phobius"/>
    </source>
</evidence>
<feature type="transmembrane region" description="Helical" evidence="4">
    <location>
        <begin position="356"/>
        <end position="378"/>
    </location>
</feature>
<dbReference type="InterPro" id="IPR036388">
    <property type="entry name" value="WH-like_DNA-bd_sf"/>
</dbReference>
<keyword evidence="3" id="KW-0804">Transcription</keyword>
<dbReference type="Pfam" id="PF00196">
    <property type="entry name" value="GerE"/>
    <property type="match status" value="1"/>
</dbReference>
<feature type="transmembrane region" description="Helical" evidence="4">
    <location>
        <begin position="208"/>
        <end position="226"/>
    </location>
</feature>
<feature type="transmembrane region" description="Helical" evidence="4">
    <location>
        <begin position="327"/>
        <end position="347"/>
    </location>
</feature>
<protein>
    <submittedName>
        <fullName evidence="6">Helix-turn-helix transcriptional regulator</fullName>
    </submittedName>
</protein>
<feature type="transmembrane region" description="Helical" evidence="4">
    <location>
        <begin position="57"/>
        <end position="78"/>
    </location>
</feature>
<sequence length="500" mass="52474">MGIHLKDTPCGGMPDARIDNLAVARKVRFRYTGGAYGCASGRGMGLSLEHDGRRRGYALSLTAGLLWGVGLVKLALSMSFSTVSFQLDGYSSLGMLVGFGGSLALFVPLSVQKPELFSKPSAVIAFGALFIAGELLFLLPPLAPVLQWAQVTLSSTLHAVANVFFLCGLASRFISLDSKTLASCLFSAALVASAVLAVASYLPVPALQVFFLAASTAAVVFYGLLLRTEPPARGAVDAASSIASGNVLCGVYGLALGLSFNRGAYGQEHGPLLLLCCIVLVEAALGLLRMRKGGKAQLLGPVQVVVVVLGLAALLPSGLPLQGLADALSIVAWLLFWAALSSGMLGFSEHRPLTSVALFAVAFVAGRLAADFGFGPLLASVGQIGGIVGLTASIVAIAAPCYLLAERFSGRKVTSADRDDPEMAYAPTFDGRFDALARQHGLTPREREVLELIARGRNRQYVAEKLVISEGTAKTHIKRIYAKLGIHSREELLDLVQGRS</sequence>
<feature type="transmembrane region" description="Helical" evidence="4">
    <location>
        <begin position="181"/>
        <end position="202"/>
    </location>
</feature>
<proteinExistence type="predicted"/>
<keyword evidence="4" id="KW-1133">Transmembrane helix</keyword>
<feature type="transmembrane region" description="Helical" evidence="4">
    <location>
        <begin position="238"/>
        <end position="260"/>
    </location>
</feature>
<organism evidence="6 7">
    <name type="scientific">Adlercreutzia equolifaciens</name>
    <dbReference type="NCBI Taxonomy" id="446660"/>
    <lineage>
        <taxon>Bacteria</taxon>
        <taxon>Bacillati</taxon>
        <taxon>Actinomycetota</taxon>
        <taxon>Coriobacteriia</taxon>
        <taxon>Eggerthellales</taxon>
        <taxon>Eggerthellaceae</taxon>
        <taxon>Adlercreutzia</taxon>
    </lineage>
</organism>
<feature type="transmembrane region" description="Helical" evidence="4">
    <location>
        <begin position="90"/>
        <end position="111"/>
    </location>
</feature>
<evidence type="ECO:0000313" key="6">
    <source>
        <dbReference type="EMBL" id="MZG27180.1"/>
    </source>
</evidence>
<keyword evidence="4" id="KW-0812">Transmembrane</keyword>
<dbReference type="PROSITE" id="PS50043">
    <property type="entry name" value="HTH_LUXR_2"/>
    <property type="match status" value="1"/>
</dbReference>
<dbReference type="CDD" id="cd06170">
    <property type="entry name" value="LuxR_C_like"/>
    <property type="match status" value="1"/>
</dbReference>
<dbReference type="AlphaFoldDB" id="A0A6L8Q1J9"/>
<dbReference type="GO" id="GO:0003677">
    <property type="term" value="F:DNA binding"/>
    <property type="evidence" value="ECO:0007669"/>
    <property type="project" value="UniProtKB-KW"/>
</dbReference>
<evidence type="ECO:0000256" key="3">
    <source>
        <dbReference type="ARBA" id="ARBA00023163"/>
    </source>
</evidence>
<comment type="caution">
    <text evidence="6">The sequence shown here is derived from an EMBL/GenBank/DDBJ whole genome shotgun (WGS) entry which is preliminary data.</text>
</comment>
<dbReference type="Proteomes" id="UP000472380">
    <property type="component" value="Unassembled WGS sequence"/>
</dbReference>
<dbReference type="GO" id="GO:0006355">
    <property type="term" value="P:regulation of DNA-templated transcription"/>
    <property type="evidence" value="ECO:0007669"/>
    <property type="project" value="InterPro"/>
</dbReference>
<dbReference type="PANTHER" id="PTHR44688">
    <property type="entry name" value="DNA-BINDING TRANSCRIPTIONAL ACTIVATOR DEVR_DOSR"/>
    <property type="match status" value="1"/>
</dbReference>
<evidence type="ECO:0000256" key="1">
    <source>
        <dbReference type="ARBA" id="ARBA00023015"/>
    </source>
</evidence>
<feature type="transmembrane region" description="Helical" evidence="4">
    <location>
        <begin position="123"/>
        <end position="142"/>
    </location>
</feature>
<dbReference type="Gene3D" id="1.10.10.10">
    <property type="entry name" value="Winged helix-like DNA-binding domain superfamily/Winged helix DNA-binding domain"/>
    <property type="match status" value="1"/>
</dbReference>
<dbReference type="InterPro" id="IPR016032">
    <property type="entry name" value="Sig_transdc_resp-reg_C-effctor"/>
</dbReference>
<keyword evidence="1" id="KW-0805">Transcription regulation</keyword>
<gene>
    <name evidence="6" type="ORF">FM068_01010</name>
</gene>
<keyword evidence="4" id="KW-0472">Membrane</keyword>
<reference evidence="6 7" key="1">
    <citation type="submission" date="2019-07" db="EMBL/GenBank/DDBJ databases">
        <title>Draft genome sequence of Adlercreutzia equolifaciens IPLA 37004, a human intestinal strain that does not produces equol from daidzein.</title>
        <authorList>
            <person name="Vazquez L."/>
            <person name="Florez A.B."/>
            <person name="Mayo B."/>
        </authorList>
    </citation>
    <scope>NUCLEOTIDE SEQUENCE [LARGE SCALE GENOMIC DNA]</scope>
    <source>
        <strain evidence="6 7">IPLA 37004</strain>
    </source>
</reference>
<name>A0A6L8Q1J9_9ACTN</name>
<feature type="transmembrane region" description="Helical" evidence="4">
    <location>
        <begin position="272"/>
        <end position="290"/>
    </location>
</feature>
<feature type="transmembrane region" description="Helical" evidence="4">
    <location>
        <begin position="148"/>
        <end position="169"/>
    </location>
</feature>
<dbReference type="EMBL" id="VJNE01000001">
    <property type="protein sequence ID" value="MZG27180.1"/>
    <property type="molecule type" value="Genomic_DNA"/>
</dbReference>
<feature type="transmembrane region" description="Helical" evidence="4">
    <location>
        <begin position="384"/>
        <end position="405"/>
    </location>
</feature>
<evidence type="ECO:0000259" key="5">
    <source>
        <dbReference type="PROSITE" id="PS50043"/>
    </source>
</evidence>
<dbReference type="PRINTS" id="PR00038">
    <property type="entry name" value="HTHLUXR"/>
</dbReference>
<accession>A0A6L8Q1J9</accession>